<name>A0A1L7AI74_9PROT</name>
<evidence type="ECO:0000256" key="2">
    <source>
        <dbReference type="ARBA" id="ARBA00004651"/>
    </source>
</evidence>
<feature type="transmembrane region" description="Helical" evidence="13">
    <location>
        <begin position="80"/>
        <end position="104"/>
    </location>
</feature>
<keyword evidence="5" id="KW-0349">Heme</keyword>
<dbReference type="eggNOG" id="COG3038">
    <property type="taxonomic scope" value="Bacteria"/>
</dbReference>
<evidence type="ECO:0000256" key="8">
    <source>
        <dbReference type="ARBA" id="ARBA00022982"/>
    </source>
</evidence>
<dbReference type="Pfam" id="PF01292">
    <property type="entry name" value="Ni_hydr_CYTB"/>
    <property type="match status" value="1"/>
</dbReference>
<keyword evidence="9 13" id="KW-1133">Transmembrane helix</keyword>
<organism evidence="15 16">
    <name type="scientific">Roseomonas gilardii</name>
    <dbReference type="NCBI Taxonomy" id="257708"/>
    <lineage>
        <taxon>Bacteria</taxon>
        <taxon>Pseudomonadati</taxon>
        <taxon>Pseudomonadota</taxon>
        <taxon>Alphaproteobacteria</taxon>
        <taxon>Acetobacterales</taxon>
        <taxon>Roseomonadaceae</taxon>
        <taxon>Roseomonas</taxon>
    </lineage>
</organism>
<dbReference type="SUPFAM" id="SSF81342">
    <property type="entry name" value="Transmembrane di-heme cytochromes"/>
    <property type="match status" value="1"/>
</dbReference>
<dbReference type="GO" id="GO:0022904">
    <property type="term" value="P:respiratory electron transport chain"/>
    <property type="evidence" value="ECO:0007669"/>
    <property type="project" value="InterPro"/>
</dbReference>
<comment type="subcellular location">
    <subcellularLocation>
        <location evidence="2">Cell membrane</location>
        <topology evidence="2">Multi-pass membrane protein</topology>
    </subcellularLocation>
</comment>
<feature type="transmembrane region" description="Helical" evidence="13">
    <location>
        <begin position="47"/>
        <end position="68"/>
    </location>
</feature>
<evidence type="ECO:0000256" key="7">
    <source>
        <dbReference type="ARBA" id="ARBA00022723"/>
    </source>
</evidence>
<keyword evidence="4" id="KW-1003">Cell membrane</keyword>
<dbReference type="GO" id="GO:0046872">
    <property type="term" value="F:metal ion binding"/>
    <property type="evidence" value="ECO:0007669"/>
    <property type="project" value="UniProtKB-KW"/>
</dbReference>
<comment type="similarity">
    <text evidence="12">Belongs to the cytochrome b561 family.</text>
</comment>
<dbReference type="PANTHER" id="PTHR30529">
    <property type="entry name" value="CYTOCHROME B561"/>
    <property type="match status" value="1"/>
</dbReference>
<evidence type="ECO:0000256" key="1">
    <source>
        <dbReference type="ARBA" id="ARBA00001970"/>
    </source>
</evidence>
<evidence type="ECO:0000256" key="11">
    <source>
        <dbReference type="ARBA" id="ARBA00023136"/>
    </source>
</evidence>
<evidence type="ECO:0000256" key="12">
    <source>
        <dbReference type="ARBA" id="ARBA00037975"/>
    </source>
</evidence>
<evidence type="ECO:0000256" key="5">
    <source>
        <dbReference type="ARBA" id="ARBA00022617"/>
    </source>
</evidence>
<evidence type="ECO:0000256" key="3">
    <source>
        <dbReference type="ARBA" id="ARBA00022448"/>
    </source>
</evidence>
<dbReference type="Proteomes" id="UP000185494">
    <property type="component" value="Chromosome 1"/>
</dbReference>
<evidence type="ECO:0000256" key="6">
    <source>
        <dbReference type="ARBA" id="ARBA00022692"/>
    </source>
</evidence>
<keyword evidence="11 13" id="KW-0472">Membrane</keyword>
<evidence type="ECO:0000313" key="16">
    <source>
        <dbReference type="Proteomes" id="UP000185494"/>
    </source>
</evidence>
<feature type="transmembrane region" description="Helical" evidence="13">
    <location>
        <begin position="16"/>
        <end position="35"/>
    </location>
</feature>
<dbReference type="KEGG" id="rgi:RGI145_16770"/>
<evidence type="ECO:0000259" key="14">
    <source>
        <dbReference type="Pfam" id="PF01292"/>
    </source>
</evidence>
<dbReference type="PANTHER" id="PTHR30529:SF1">
    <property type="entry name" value="CYTOCHROME B561 HOMOLOG 2"/>
    <property type="match status" value="1"/>
</dbReference>
<dbReference type="EMBL" id="CP015583">
    <property type="protein sequence ID" value="APT58516.1"/>
    <property type="molecule type" value="Genomic_DNA"/>
</dbReference>
<feature type="domain" description="Cytochrome b561 bacterial/Ni-hydrogenase" evidence="14">
    <location>
        <begin position="7"/>
        <end position="175"/>
    </location>
</feature>
<keyword evidence="10" id="KW-0408">Iron</keyword>
<dbReference type="GO" id="GO:0020037">
    <property type="term" value="F:heme binding"/>
    <property type="evidence" value="ECO:0007669"/>
    <property type="project" value="TreeGrafter"/>
</dbReference>
<evidence type="ECO:0000256" key="9">
    <source>
        <dbReference type="ARBA" id="ARBA00022989"/>
    </source>
</evidence>
<gene>
    <name evidence="15" type="ORF">RGI145_16770</name>
</gene>
<reference evidence="15 16" key="1">
    <citation type="submission" date="2016-05" db="EMBL/GenBank/DDBJ databases">
        <title>Complete Genome and Methylome Analysis of Psychrotrophic Bacterial Isolates from Antarctic Lake Untersee.</title>
        <authorList>
            <person name="Fomenkov A."/>
            <person name="Akimov V.N."/>
            <person name="Vasilyeva L.V."/>
            <person name="Andersen D."/>
            <person name="Vincze T."/>
            <person name="Roberts R.J."/>
        </authorList>
    </citation>
    <scope>NUCLEOTIDE SEQUENCE [LARGE SCALE GENOMIC DNA]</scope>
    <source>
        <strain evidence="15 16">U14-5</strain>
    </source>
</reference>
<dbReference type="GO" id="GO:0009055">
    <property type="term" value="F:electron transfer activity"/>
    <property type="evidence" value="ECO:0007669"/>
    <property type="project" value="InterPro"/>
</dbReference>
<proteinExistence type="inferred from homology"/>
<dbReference type="AlphaFoldDB" id="A0A1L7AI74"/>
<sequence>MDSPAGYGIVSRTLHWLMAACFAWHFAGALLYVTVPEAGVTKLVGSTHFTMGFTLLVLVLLRGAWGLLNIRRRPPHPGRLGHLATMGHLVLYALMILIPSLALLRQYGSGEPFTPYGIPVMRGFEGKIAWMMAPGDLLHSFLGWVLLALILGHVAMALVHRYLWHDDVLGLMTRGRRRRV</sequence>
<evidence type="ECO:0000256" key="13">
    <source>
        <dbReference type="SAM" id="Phobius"/>
    </source>
</evidence>
<keyword evidence="7" id="KW-0479">Metal-binding</keyword>
<evidence type="ECO:0000256" key="4">
    <source>
        <dbReference type="ARBA" id="ARBA00022475"/>
    </source>
</evidence>
<comment type="cofactor">
    <cofactor evidence="1">
        <name>heme b</name>
        <dbReference type="ChEBI" id="CHEBI:60344"/>
    </cofactor>
</comment>
<dbReference type="GO" id="GO:0005886">
    <property type="term" value="C:plasma membrane"/>
    <property type="evidence" value="ECO:0007669"/>
    <property type="project" value="UniProtKB-SubCell"/>
</dbReference>
<dbReference type="RefSeq" id="WP_075799277.1">
    <property type="nucleotide sequence ID" value="NZ_CP015583.1"/>
</dbReference>
<dbReference type="InterPro" id="IPR011577">
    <property type="entry name" value="Cyt_b561_bac/Ni-Hgenase"/>
</dbReference>
<keyword evidence="6 13" id="KW-0812">Transmembrane</keyword>
<keyword evidence="8" id="KW-0249">Electron transport</keyword>
<evidence type="ECO:0000256" key="10">
    <source>
        <dbReference type="ARBA" id="ARBA00023004"/>
    </source>
</evidence>
<dbReference type="InterPro" id="IPR052168">
    <property type="entry name" value="Cytochrome_b561_oxidase"/>
</dbReference>
<accession>A0A1L7AI74</accession>
<feature type="transmembrane region" description="Helical" evidence="13">
    <location>
        <begin position="141"/>
        <end position="164"/>
    </location>
</feature>
<evidence type="ECO:0000313" key="15">
    <source>
        <dbReference type="EMBL" id="APT58516.1"/>
    </source>
</evidence>
<dbReference type="STRING" id="257708.RGI145_16770"/>
<keyword evidence="3" id="KW-0813">Transport</keyword>
<protein>
    <submittedName>
        <fullName evidence="15">Cytochrome B</fullName>
    </submittedName>
</protein>
<dbReference type="InterPro" id="IPR016174">
    <property type="entry name" value="Di-haem_cyt_TM"/>
</dbReference>